<evidence type="ECO:0000256" key="1">
    <source>
        <dbReference type="SAM" id="Phobius"/>
    </source>
</evidence>
<dbReference type="Proteomes" id="UP001141806">
    <property type="component" value="Unassembled WGS sequence"/>
</dbReference>
<comment type="caution">
    <text evidence="2">The sequence shown here is derived from an EMBL/GenBank/DDBJ whole genome shotgun (WGS) entry which is preliminary data.</text>
</comment>
<feature type="transmembrane region" description="Helical" evidence="1">
    <location>
        <begin position="61"/>
        <end position="82"/>
    </location>
</feature>
<keyword evidence="1" id="KW-0812">Transmembrane</keyword>
<proteinExistence type="predicted"/>
<dbReference type="EMBL" id="JAMYWD010000005">
    <property type="protein sequence ID" value="KAJ4971637.1"/>
    <property type="molecule type" value="Genomic_DNA"/>
</dbReference>
<accession>A0A9Q0QTW3</accession>
<evidence type="ECO:0000313" key="3">
    <source>
        <dbReference type="Proteomes" id="UP001141806"/>
    </source>
</evidence>
<sequence>MATPSSVYLKLLGMGTKIGRNNVAHAKELNNAGLKSLRFNNENITETVIKVDFATNPFKSILTFSVIVATGIVLCGVFLPRVPVVVAESFKRFAPMTHYEDGSVDFWNGAGSEISEGRRCEQKCGSSSEPLSRV</sequence>
<keyword evidence="1" id="KW-1133">Transmembrane helix</keyword>
<dbReference type="AlphaFoldDB" id="A0A9Q0QTW3"/>
<organism evidence="2 3">
    <name type="scientific">Protea cynaroides</name>
    <dbReference type="NCBI Taxonomy" id="273540"/>
    <lineage>
        <taxon>Eukaryota</taxon>
        <taxon>Viridiplantae</taxon>
        <taxon>Streptophyta</taxon>
        <taxon>Embryophyta</taxon>
        <taxon>Tracheophyta</taxon>
        <taxon>Spermatophyta</taxon>
        <taxon>Magnoliopsida</taxon>
        <taxon>Proteales</taxon>
        <taxon>Proteaceae</taxon>
        <taxon>Protea</taxon>
    </lineage>
</organism>
<keyword evidence="3" id="KW-1185">Reference proteome</keyword>
<protein>
    <submittedName>
        <fullName evidence="2">Uncharacterized protein</fullName>
    </submittedName>
</protein>
<evidence type="ECO:0000313" key="2">
    <source>
        <dbReference type="EMBL" id="KAJ4971637.1"/>
    </source>
</evidence>
<name>A0A9Q0QTW3_9MAGN</name>
<gene>
    <name evidence="2" type="ORF">NE237_004736</name>
</gene>
<reference evidence="2" key="1">
    <citation type="journal article" date="2023" name="Plant J.">
        <title>The genome of the king protea, Protea cynaroides.</title>
        <authorList>
            <person name="Chang J."/>
            <person name="Duong T.A."/>
            <person name="Schoeman C."/>
            <person name="Ma X."/>
            <person name="Roodt D."/>
            <person name="Barker N."/>
            <person name="Li Z."/>
            <person name="Van de Peer Y."/>
            <person name="Mizrachi E."/>
        </authorList>
    </citation>
    <scope>NUCLEOTIDE SEQUENCE</scope>
    <source>
        <tissue evidence="2">Young leaves</tissue>
    </source>
</reference>
<keyword evidence="1" id="KW-0472">Membrane</keyword>